<sequence length="110" mass="12595">SEKLYSGWREMGEVTLRQVHAVVDRVVQIEGSLTALNTRILELQCSPFARARASDSLDAALASGEELYCNLRRRGKEQRATPHDNTDMCKLLLQALKKRDRLQQDLYKHI</sequence>
<reference evidence="2 3" key="1">
    <citation type="submission" date="2023-11" db="EMBL/GenBank/DDBJ databases">
        <title>Halocaridina rubra genome assembly.</title>
        <authorList>
            <person name="Smith C."/>
        </authorList>
    </citation>
    <scope>NUCLEOTIDE SEQUENCE [LARGE SCALE GENOMIC DNA]</scope>
    <source>
        <strain evidence="2">EP-1</strain>
        <tissue evidence="2">Whole</tissue>
    </source>
</reference>
<gene>
    <name evidence="2" type="ORF">SK128_007640</name>
</gene>
<dbReference type="AlphaFoldDB" id="A0AAN9A5V5"/>
<dbReference type="Gene3D" id="1.20.1270.250">
    <property type="match status" value="1"/>
</dbReference>
<dbReference type="Pfam" id="PF18397">
    <property type="entry name" value="IKBKB_SDD"/>
    <property type="match status" value="1"/>
</dbReference>
<proteinExistence type="predicted"/>
<dbReference type="EMBL" id="JAXCGZ010012765">
    <property type="protein sequence ID" value="KAK7073465.1"/>
    <property type="molecule type" value="Genomic_DNA"/>
</dbReference>
<protein>
    <recommendedName>
        <fullName evidence="1">IKBKB scaffold dimerization domain-containing protein</fullName>
    </recommendedName>
</protein>
<accession>A0AAN9A5V5</accession>
<evidence type="ECO:0000313" key="2">
    <source>
        <dbReference type="EMBL" id="KAK7073465.1"/>
    </source>
</evidence>
<evidence type="ECO:0000259" key="1">
    <source>
        <dbReference type="Pfam" id="PF18397"/>
    </source>
</evidence>
<feature type="domain" description="IKBKB scaffold dimerization" evidence="1">
    <location>
        <begin position="1"/>
        <end position="110"/>
    </location>
</feature>
<keyword evidence="3" id="KW-1185">Reference proteome</keyword>
<organism evidence="2 3">
    <name type="scientific">Halocaridina rubra</name>
    <name type="common">Hawaiian red shrimp</name>
    <dbReference type="NCBI Taxonomy" id="373956"/>
    <lineage>
        <taxon>Eukaryota</taxon>
        <taxon>Metazoa</taxon>
        <taxon>Ecdysozoa</taxon>
        <taxon>Arthropoda</taxon>
        <taxon>Crustacea</taxon>
        <taxon>Multicrustacea</taxon>
        <taxon>Malacostraca</taxon>
        <taxon>Eumalacostraca</taxon>
        <taxon>Eucarida</taxon>
        <taxon>Decapoda</taxon>
        <taxon>Pleocyemata</taxon>
        <taxon>Caridea</taxon>
        <taxon>Atyoidea</taxon>
        <taxon>Atyidae</taxon>
        <taxon>Halocaridina</taxon>
    </lineage>
</organism>
<comment type="caution">
    <text evidence="2">The sequence shown here is derived from an EMBL/GenBank/DDBJ whole genome shotgun (WGS) entry which is preliminary data.</text>
</comment>
<name>A0AAN9A5V5_HALRR</name>
<feature type="non-terminal residue" evidence="2">
    <location>
        <position position="110"/>
    </location>
</feature>
<dbReference type="InterPro" id="IPR046375">
    <property type="entry name" value="IKBKB_SDD_sf"/>
</dbReference>
<evidence type="ECO:0000313" key="3">
    <source>
        <dbReference type="Proteomes" id="UP001381693"/>
    </source>
</evidence>
<dbReference type="InterPro" id="IPR041185">
    <property type="entry name" value="IKBKB_SDD"/>
</dbReference>
<dbReference type="Proteomes" id="UP001381693">
    <property type="component" value="Unassembled WGS sequence"/>
</dbReference>
<feature type="non-terminal residue" evidence="2">
    <location>
        <position position="1"/>
    </location>
</feature>